<dbReference type="RefSeq" id="WP_015486197.1">
    <property type="nucleotide sequence ID" value="NC_020888.1"/>
</dbReference>
<reference evidence="5 6" key="1">
    <citation type="journal article" date="2013" name="Genome Announc.">
        <title>Genome Sequence of Thalassolituus oleivorans MIL-1 (DSM 14913T).</title>
        <authorList>
            <person name="Golyshin P.N."/>
            <person name="Werner J."/>
            <person name="Chernikova T.N."/>
            <person name="Tran H."/>
            <person name="Ferrer M."/>
            <person name="Yakimov M.M."/>
            <person name="Teeling H."/>
            <person name="Golyshina O.V."/>
        </authorList>
    </citation>
    <scope>NUCLEOTIDE SEQUENCE [LARGE SCALE GENOMIC DNA]</scope>
    <source>
        <strain evidence="5 6">MIL-1</strain>
    </source>
</reference>
<proteinExistence type="predicted"/>
<dbReference type="GeneID" id="79175959"/>
<evidence type="ECO:0000256" key="2">
    <source>
        <dbReference type="SAM" id="MobiDB-lite"/>
    </source>
</evidence>
<dbReference type="Proteomes" id="UP000011866">
    <property type="component" value="Chromosome"/>
</dbReference>
<feature type="coiled-coil region" evidence="1">
    <location>
        <begin position="90"/>
        <end position="146"/>
    </location>
</feature>
<feature type="domain" description="DUF4124" evidence="4">
    <location>
        <begin position="17"/>
        <end position="64"/>
    </location>
</feature>
<feature type="compositionally biased region" description="Polar residues" evidence="2">
    <location>
        <begin position="42"/>
        <end position="72"/>
    </location>
</feature>
<feature type="chain" id="PRO_5004065438" description="DUF4124 domain-containing protein" evidence="3">
    <location>
        <begin position="26"/>
        <end position="148"/>
    </location>
</feature>
<dbReference type="HOGENOM" id="CLU_1757936_0_0_6"/>
<protein>
    <recommendedName>
        <fullName evidence="4">DUF4124 domain-containing protein</fullName>
    </recommendedName>
</protein>
<keyword evidence="3" id="KW-0732">Signal</keyword>
<keyword evidence="1" id="KW-0175">Coiled coil</keyword>
<keyword evidence="6" id="KW-1185">Reference proteome</keyword>
<evidence type="ECO:0000256" key="1">
    <source>
        <dbReference type="SAM" id="Coils"/>
    </source>
</evidence>
<feature type="signal peptide" evidence="3">
    <location>
        <begin position="1"/>
        <end position="25"/>
    </location>
</feature>
<organism evidence="5 6">
    <name type="scientific">Thalassolituus oleivorans MIL-1</name>
    <dbReference type="NCBI Taxonomy" id="1298593"/>
    <lineage>
        <taxon>Bacteria</taxon>
        <taxon>Pseudomonadati</taxon>
        <taxon>Pseudomonadota</taxon>
        <taxon>Gammaproteobacteria</taxon>
        <taxon>Oceanospirillales</taxon>
        <taxon>Oceanospirillaceae</taxon>
        <taxon>Thalassolituus</taxon>
    </lineage>
</organism>
<dbReference type="AlphaFoldDB" id="M5DND6"/>
<dbReference type="KEGG" id="tol:TOL_1026"/>
<gene>
    <name evidence="5" type="ORF">TOL_1026</name>
</gene>
<sequence length="148" mass="17178">MKDRKFNTVHLVVLSTVFVSQFTLAQVYQWTDENGRKHFSDVSPSHSSFESVDVAPTNSMDSPSSTHRTYNGRNYEPDNSYEDSMRDVKLRQEAELKMKKERACQRARERQRDIDGKVRRGGQANLDTLKNRRREINNAKSDVKASCY</sequence>
<name>M5DND6_9GAMM</name>
<dbReference type="Pfam" id="PF13511">
    <property type="entry name" value="DUF4124"/>
    <property type="match status" value="1"/>
</dbReference>
<evidence type="ECO:0000256" key="3">
    <source>
        <dbReference type="SAM" id="SignalP"/>
    </source>
</evidence>
<dbReference type="InterPro" id="IPR025392">
    <property type="entry name" value="DUF4124"/>
</dbReference>
<dbReference type="STRING" id="187493.CN03_13070"/>
<evidence type="ECO:0000259" key="4">
    <source>
        <dbReference type="Pfam" id="PF13511"/>
    </source>
</evidence>
<accession>M5DND6</accession>
<feature type="region of interest" description="Disordered" evidence="2">
    <location>
        <begin position="39"/>
        <end position="85"/>
    </location>
</feature>
<dbReference type="EMBL" id="HF680312">
    <property type="protein sequence ID" value="CCU71460.1"/>
    <property type="molecule type" value="Genomic_DNA"/>
</dbReference>
<evidence type="ECO:0000313" key="5">
    <source>
        <dbReference type="EMBL" id="CCU71460.1"/>
    </source>
</evidence>
<evidence type="ECO:0000313" key="6">
    <source>
        <dbReference type="Proteomes" id="UP000011866"/>
    </source>
</evidence>